<dbReference type="SUPFAM" id="SSF53448">
    <property type="entry name" value="Nucleotide-diphospho-sugar transferases"/>
    <property type="match status" value="1"/>
</dbReference>
<sequence>MSNLLAIIIPYYKITFLRETLDSLAAQTDQRFTVYIGNDASPENPEDLLEEFEGKFNFVYKNFEENLGGTSLTKQWNRCIEMMQDEEWFMILGDDDYFSSNVIEEFYKNIVFAERENVNVMKLNSATVNENSVITSEKKPEPFIKSSIDHFFDKFIFEGRSSLSEHIFKKSQYDLYCFKNLPLAWHADDLAVLEFSEYANTMFLEKAKCFVRISAESISGNPEKFKKEKWGATKMFFDSVCYNLSKFNKAQKAQLFDLIEWHEKEKNIKVKIPNRLTEFFSVYGYKALLKFLR</sequence>
<reference evidence="2 3" key="1">
    <citation type="submission" date="2023-05" db="EMBL/GenBank/DDBJ databases">
        <title>Genomic insight into Chryseobacterium sp. wdc7 isolated forest soil (Gotjawal).</title>
        <authorList>
            <person name="Park S.-J."/>
        </authorList>
    </citation>
    <scope>NUCLEOTIDE SEQUENCE [LARGE SCALE GENOMIC DNA]</scope>
    <source>
        <strain evidence="3">wdc7</strain>
    </source>
</reference>
<dbReference type="Proteomes" id="UP001241656">
    <property type="component" value="Chromosome"/>
</dbReference>
<dbReference type="EMBL" id="CP124855">
    <property type="protein sequence ID" value="WHF51423.1"/>
    <property type="molecule type" value="Genomic_DNA"/>
</dbReference>
<dbReference type="PANTHER" id="PTHR22916:SF3">
    <property type="entry name" value="UDP-GLCNAC:BETAGAL BETA-1,3-N-ACETYLGLUCOSAMINYLTRANSFERASE-LIKE PROTEIN 1"/>
    <property type="match status" value="1"/>
</dbReference>
<dbReference type="InterPro" id="IPR029044">
    <property type="entry name" value="Nucleotide-diphossugar_trans"/>
</dbReference>
<dbReference type="CDD" id="cd00761">
    <property type="entry name" value="Glyco_tranf_GTA_type"/>
    <property type="match status" value="1"/>
</dbReference>
<dbReference type="PANTHER" id="PTHR22916">
    <property type="entry name" value="GLYCOSYLTRANSFERASE"/>
    <property type="match status" value="1"/>
</dbReference>
<dbReference type="Pfam" id="PF00535">
    <property type="entry name" value="Glycos_transf_2"/>
    <property type="match status" value="1"/>
</dbReference>
<evidence type="ECO:0000259" key="1">
    <source>
        <dbReference type="Pfam" id="PF00535"/>
    </source>
</evidence>
<keyword evidence="2" id="KW-0808">Transferase</keyword>
<dbReference type="GO" id="GO:0016757">
    <property type="term" value="F:glycosyltransferase activity"/>
    <property type="evidence" value="ECO:0007669"/>
    <property type="project" value="UniProtKB-KW"/>
</dbReference>
<evidence type="ECO:0000313" key="3">
    <source>
        <dbReference type="Proteomes" id="UP001241656"/>
    </source>
</evidence>
<protein>
    <submittedName>
        <fullName evidence="2">Glycosyltransferase family 2 protein</fullName>
        <ecNumber evidence="2">2.4.-.-</ecNumber>
    </submittedName>
</protein>
<feature type="domain" description="Glycosyltransferase 2-like" evidence="1">
    <location>
        <begin position="7"/>
        <end position="115"/>
    </location>
</feature>
<dbReference type="Gene3D" id="3.90.550.10">
    <property type="entry name" value="Spore Coat Polysaccharide Biosynthesis Protein SpsA, Chain A"/>
    <property type="match status" value="1"/>
</dbReference>
<dbReference type="RefSeq" id="WP_282904766.1">
    <property type="nucleotide sequence ID" value="NZ_CP124855.1"/>
</dbReference>
<dbReference type="InterPro" id="IPR001173">
    <property type="entry name" value="Glyco_trans_2-like"/>
</dbReference>
<keyword evidence="2" id="KW-0328">Glycosyltransferase</keyword>
<gene>
    <name evidence="2" type="ORF">QGN23_13505</name>
</gene>
<keyword evidence="3" id="KW-1185">Reference proteome</keyword>
<evidence type="ECO:0000313" key="2">
    <source>
        <dbReference type="EMBL" id="WHF51423.1"/>
    </source>
</evidence>
<name>A0ABY8RE26_9FLAO</name>
<accession>A0ABY8RE26</accession>
<organism evidence="2 3">
    <name type="scientific">Chryseobacterium gotjawalense</name>
    <dbReference type="NCBI Taxonomy" id="3042315"/>
    <lineage>
        <taxon>Bacteria</taxon>
        <taxon>Pseudomonadati</taxon>
        <taxon>Bacteroidota</taxon>
        <taxon>Flavobacteriia</taxon>
        <taxon>Flavobacteriales</taxon>
        <taxon>Weeksellaceae</taxon>
        <taxon>Chryseobacterium group</taxon>
        <taxon>Chryseobacterium</taxon>
    </lineage>
</organism>
<proteinExistence type="predicted"/>
<dbReference type="EC" id="2.4.-.-" evidence="2"/>